<evidence type="ECO:0000313" key="4">
    <source>
        <dbReference type="EMBL" id="SFI54125.1"/>
    </source>
</evidence>
<dbReference type="Gene3D" id="1.10.357.10">
    <property type="entry name" value="Tetracycline Repressor, domain 2"/>
    <property type="match status" value="1"/>
</dbReference>
<keyword evidence="1 2" id="KW-0238">DNA-binding</keyword>
<dbReference type="InterPro" id="IPR001647">
    <property type="entry name" value="HTH_TetR"/>
</dbReference>
<dbReference type="InterPro" id="IPR009057">
    <property type="entry name" value="Homeodomain-like_sf"/>
</dbReference>
<dbReference type="Proteomes" id="UP000198670">
    <property type="component" value="Unassembled WGS sequence"/>
</dbReference>
<proteinExistence type="predicted"/>
<dbReference type="PROSITE" id="PS50977">
    <property type="entry name" value="HTH_TETR_2"/>
    <property type="match status" value="1"/>
</dbReference>
<dbReference type="OrthoDB" id="9789566at2"/>
<dbReference type="InterPro" id="IPR023772">
    <property type="entry name" value="DNA-bd_HTH_TetR-type_CS"/>
</dbReference>
<evidence type="ECO:0000256" key="1">
    <source>
        <dbReference type="ARBA" id="ARBA00023125"/>
    </source>
</evidence>
<keyword evidence="5" id="KW-1185">Reference proteome</keyword>
<dbReference type="Pfam" id="PF00440">
    <property type="entry name" value="TetR_N"/>
    <property type="match status" value="1"/>
</dbReference>
<evidence type="ECO:0000313" key="5">
    <source>
        <dbReference type="Proteomes" id="UP000198670"/>
    </source>
</evidence>
<feature type="domain" description="HTH tetR-type" evidence="3">
    <location>
        <begin position="8"/>
        <end position="68"/>
    </location>
</feature>
<gene>
    <name evidence="4" type="ORF">SAMN05444682_104289</name>
</gene>
<feature type="DNA-binding region" description="H-T-H motif" evidence="2">
    <location>
        <begin position="31"/>
        <end position="50"/>
    </location>
</feature>
<dbReference type="PROSITE" id="PS01081">
    <property type="entry name" value="HTH_TETR_1"/>
    <property type="match status" value="1"/>
</dbReference>
<dbReference type="PANTHER" id="PTHR30328">
    <property type="entry name" value="TRANSCRIPTIONAL REPRESSOR"/>
    <property type="match status" value="1"/>
</dbReference>
<dbReference type="InterPro" id="IPR036271">
    <property type="entry name" value="Tet_transcr_reg_TetR-rel_C_sf"/>
</dbReference>
<organism evidence="4 5">
    <name type="scientific">Parapedobacter indicus</name>
    <dbReference type="NCBI Taxonomy" id="1477437"/>
    <lineage>
        <taxon>Bacteria</taxon>
        <taxon>Pseudomonadati</taxon>
        <taxon>Bacteroidota</taxon>
        <taxon>Sphingobacteriia</taxon>
        <taxon>Sphingobacteriales</taxon>
        <taxon>Sphingobacteriaceae</taxon>
        <taxon>Parapedobacter</taxon>
    </lineage>
</organism>
<evidence type="ECO:0000259" key="3">
    <source>
        <dbReference type="PROSITE" id="PS50977"/>
    </source>
</evidence>
<dbReference type="SUPFAM" id="SSF46689">
    <property type="entry name" value="Homeodomain-like"/>
    <property type="match status" value="1"/>
</dbReference>
<protein>
    <submittedName>
        <fullName evidence="4">Transcriptional regulator, TetR family</fullName>
    </submittedName>
</protein>
<reference evidence="4 5" key="1">
    <citation type="submission" date="2016-10" db="EMBL/GenBank/DDBJ databases">
        <authorList>
            <person name="de Groot N.N."/>
        </authorList>
    </citation>
    <scope>NUCLEOTIDE SEQUENCE [LARGE SCALE GENOMIC DNA]</scope>
    <source>
        <strain evidence="4 5">RK1</strain>
    </source>
</reference>
<dbReference type="InterPro" id="IPR050109">
    <property type="entry name" value="HTH-type_TetR-like_transc_reg"/>
</dbReference>
<sequence>MTEMVQYNEKQQQIMAIALRLFAENGYDKTSIRDIAREAEVNVAMVSYYFGSKDKLLEAVFINHFKFIRSAFKTILNQRNDSATEKVSKIIDMFVDMLADRQLFHRLMIRESGILKQGPLFDMIKEMKTVNRRLVEKAVKNGQRLGVFRTDVDVFFMSSVLIGSVHQNMANTRYELEHRNITEEQRETIKHERTETLRTHLKRMFIAYLTDPSNV</sequence>
<dbReference type="PANTHER" id="PTHR30328:SF54">
    <property type="entry name" value="HTH-TYPE TRANSCRIPTIONAL REPRESSOR SCO4008"/>
    <property type="match status" value="1"/>
</dbReference>
<dbReference type="PRINTS" id="PR00455">
    <property type="entry name" value="HTHTETR"/>
</dbReference>
<accession>A0A1I3J213</accession>
<dbReference type="AlphaFoldDB" id="A0A1I3J213"/>
<dbReference type="SUPFAM" id="SSF48498">
    <property type="entry name" value="Tetracyclin repressor-like, C-terminal domain"/>
    <property type="match status" value="1"/>
</dbReference>
<dbReference type="EMBL" id="FOQO01000004">
    <property type="protein sequence ID" value="SFI54125.1"/>
    <property type="molecule type" value="Genomic_DNA"/>
</dbReference>
<evidence type="ECO:0000256" key="2">
    <source>
        <dbReference type="PROSITE-ProRule" id="PRU00335"/>
    </source>
</evidence>
<name>A0A1I3J213_9SPHI</name>
<dbReference type="RefSeq" id="WP_090626535.1">
    <property type="nucleotide sequence ID" value="NZ_FOQO01000004.1"/>
</dbReference>
<dbReference type="STRING" id="1477437.SAMN05444682_104289"/>
<dbReference type="GO" id="GO:0003677">
    <property type="term" value="F:DNA binding"/>
    <property type="evidence" value="ECO:0007669"/>
    <property type="project" value="UniProtKB-UniRule"/>
</dbReference>